<name>A0AAD2AER0_9LAMI</name>
<sequence length="153" mass="17387">MAQQLFLIDFVNWLSFLEKTNRKGNWLIDEACARERFLNFGNLSKSGVTFCGPYWKLKGVMILLELQASNMELFRTWKSSFQSSNQEQVRMICFNRIWTGSYPEGISYVEVQSRVGKAAVGKAAAANGFILSLCSTGGREYMPLAEKLFNDDN</sequence>
<dbReference type="AlphaFoldDB" id="A0AAD2AER0"/>
<keyword evidence="2" id="KW-1185">Reference proteome</keyword>
<protein>
    <submittedName>
        <fullName evidence="1">Uncharacterized protein</fullName>
    </submittedName>
</protein>
<accession>A0AAD2AER0</accession>
<dbReference type="EMBL" id="OU503058">
    <property type="protein sequence ID" value="CAI9786989.1"/>
    <property type="molecule type" value="Genomic_DNA"/>
</dbReference>
<evidence type="ECO:0000313" key="1">
    <source>
        <dbReference type="EMBL" id="CAI9786989.1"/>
    </source>
</evidence>
<evidence type="ECO:0000313" key="2">
    <source>
        <dbReference type="Proteomes" id="UP000834106"/>
    </source>
</evidence>
<dbReference type="Proteomes" id="UP000834106">
    <property type="component" value="Chromosome 23"/>
</dbReference>
<gene>
    <name evidence="1" type="ORF">FPE_LOCUS34419</name>
</gene>
<reference evidence="1" key="1">
    <citation type="submission" date="2023-05" db="EMBL/GenBank/DDBJ databases">
        <authorList>
            <person name="Huff M."/>
        </authorList>
    </citation>
    <scope>NUCLEOTIDE SEQUENCE</scope>
</reference>
<organism evidence="1 2">
    <name type="scientific">Fraxinus pennsylvanica</name>
    <dbReference type="NCBI Taxonomy" id="56036"/>
    <lineage>
        <taxon>Eukaryota</taxon>
        <taxon>Viridiplantae</taxon>
        <taxon>Streptophyta</taxon>
        <taxon>Embryophyta</taxon>
        <taxon>Tracheophyta</taxon>
        <taxon>Spermatophyta</taxon>
        <taxon>Magnoliopsida</taxon>
        <taxon>eudicotyledons</taxon>
        <taxon>Gunneridae</taxon>
        <taxon>Pentapetalae</taxon>
        <taxon>asterids</taxon>
        <taxon>lamiids</taxon>
        <taxon>Lamiales</taxon>
        <taxon>Oleaceae</taxon>
        <taxon>Oleeae</taxon>
        <taxon>Fraxinus</taxon>
    </lineage>
</organism>
<proteinExistence type="predicted"/>